<dbReference type="STRING" id="1817832.A3J48_02170"/>
<sequence>MEINFKKLSPLIKKDISFVFKAVMVLVLILWGLWYYRVGFAEVEVKKPQSKKLEIKIDRNAYEVAKKYLGQIDSYQLPDLNSLYENPEPFQEYQ</sequence>
<accession>A0A1F5P4N3</accession>
<dbReference type="AlphaFoldDB" id="A0A1F5P4N3"/>
<protein>
    <submittedName>
        <fullName evidence="2">Uncharacterized protein</fullName>
    </submittedName>
</protein>
<evidence type="ECO:0000313" key="2">
    <source>
        <dbReference type="EMBL" id="OGE84899.1"/>
    </source>
</evidence>
<gene>
    <name evidence="2" type="ORF">A3J48_02170</name>
</gene>
<proteinExistence type="predicted"/>
<keyword evidence="1" id="KW-1133">Transmembrane helix</keyword>
<evidence type="ECO:0000313" key="3">
    <source>
        <dbReference type="Proteomes" id="UP000176786"/>
    </source>
</evidence>
<feature type="transmembrane region" description="Helical" evidence="1">
    <location>
        <begin position="16"/>
        <end position="36"/>
    </location>
</feature>
<organism evidence="2 3">
    <name type="scientific">Candidatus Doudnabacteria bacterium RIFCSPHIGHO2_02_FULL_46_11</name>
    <dbReference type="NCBI Taxonomy" id="1817832"/>
    <lineage>
        <taxon>Bacteria</taxon>
        <taxon>Candidatus Doudnaibacteriota</taxon>
    </lineage>
</organism>
<dbReference type="Proteomes" id="UP000176786">
    <property type="component" value="Unassembled WGS sequence"/>
</dbReference>
<keyword evidence="1" id="KW-0472">Membrane</keyword>
<evidence type="ECO:0000256" key="1">
    <source>
        <dbReference type="SAM" id="Phobius"/>
    </source>
</evidence>
<name>A0A1F5P4N3_9BACT</name>
<dbReference type="EMBL" id="MFES01000031">
    <property type="protein sequence ID" value="OGE84899.1"/>
    <property type="molecule type" value="Genomic_DNA"/>
</dbReference>
<comment type="caution">
    <text evidence="2">The sequence shown here is derived from an EMBL/GenBank/DDBJ whole genome shotgun (WGS) entry which is preliminary data.</text>
</comment>
<keyword evidence="1" id="KW-0812">Transmembrane</keyword>
<reference evidence="2 3" key="1">
    <citation type="journal article" date="2016" name="Nat. Commun.">
        <title>Thousands of microbial genomes shed light on interconnected biogeochemical processes in an aquifer system.</title>
        <authorList>
            <person name="Anantharaman K."/>
            <person name="Brown C.T."/>
            <person name="Hug L.A."/>
            <person name="Sharon I."/>
            <person name="Castelle C.J."/>
            <person name="Probst A.J."/>
            <person name="Thomas B.C."/>
            <person name="Singh A."/>
            <person name="Wilkins M.J."/>
            <person name="Karaoz U."/>
            <person name="Brodie E.L."/>
            <person name="Williams K.H."/>
            <person name="Hubbard S.S."/>
            <person name="Banfield J.F."/>
        </authorList>
    </citation>
    <scope>NUCLEOTIDE SEQUENCE [LARGE SCALE GENOMIC DNA]</scope>
</reference>